<dbReference type="InterPro" id="IPR050259">
    <property type="entry name" value="SDR"/>
</dbReference>
<evidence type="ECO:0000313" key="4">
    <source>
        <dbReference type="Proteomes" id="UP001501508"/>
    </source>
</evidence>
<reference evidence="4" key="1">
    <citation type="journal article" date="2019" name="Int. J. Syst. Evol. Microbiol.">
        <title>The Global Catalogue of Microorganisms (GCM) 10K type strain sequencing project: providing services to taxonomists for standard genome sequencing and annotation.</title>
        <authorList>
            <consortium name="The Broad Institute Genomics Platform"/>
            <consortium name="The Broad Institute Genome Sequencing Center for Infectious Disease"/>
            <person name="Wu L."/>
            <person name="Ma J."/>
        </authorList>
    </citation>
    <scope>NUCLEOTIDE SEQUENCE [LARGE SCALE GENOMIC DNA]</scope>
    <source>
        <strain evidence="4">JCM 31920</strain>
    </source>
</reference>
<evidence type="ECO:0000256" key="1">
    <source>
        <dbReference type="ARBA" id="ARBA00006484"/>
    </source>
</evidence>
<protein>
    <submittedName>
        <fullName evidence="3">SDR family oxidoreductase</fullName>
    </submittedName>
</protein>
<keyword evidence="4" id="KW-1185">Reference proteome</keyword>
<dbReference type="CDD" id="cd05233">
    <property type="entry name" value="SDR_c"/>
    <property type="match status" value="1"/>
</dbReference>
<evidence type="ECO:0000313" key="3">
    <source>
        <dbReference type="EMBL" id="GAA4447899.1"/>
    </source>
</evidence>
<sequence>MNPFAVVTSGTRGIGRAVVLLFLKNGFDVITGSRKQLNIDRLEAEAASKKFTGKLYTFLGDLSGEAGVNAFVEHVKKMGRPVDVLVNNTGLFIPGRIHEEASGVLENVLEANLLSAYRMTRGFVKDMMERRSGHIFNMCSIASITAYPNGGAYAIAKHALYGMTKVLRQELMPYRVRVTAVLPGATLTDSWAGTDLPPERFMKSDDVAAAIWAAYSLSDSTVVEELLLRPQLGDI</sequence>
<dbReference type="PRINTS" id="PR00080">
    <property type="entry name" value="SDRFAMILY"/>
</dbReference>
<accession>A0ABP8MFI4</accession>
<gene>
    <name evidence="3" type="ORF">GCM10023091_43610</name>
</gene>
<dbReference type="InterPro" id="IPR002347">
    <property type="entry name" value="SDR_fam"/>
</dbReference>
<dbReference type="InterPro" id="IPR020904">
    <property type="entry name" value="Sc_DH/Rdtase_CS"/>
</dbReference>
<dbReference type="PANTHER" id="PTHR42879">
    <property type="entry name" value="3-OXOACYL-(ACYL-CARRIER-PROTEIN) REDUCTASE"/>
    <property type="match status" value="1"/>
</dbReference>
<dbReference type="InterPro" id="IPR036291">
    <property type="entry name" value="NAD(P)-bd_dom_sf"/>
</dbReference>
<comment type="similarity">
    <text evidence="1 2">Belongs to the short-chain dehydrogenases/reductases (SDR) family.</text>
</comment>
<dbReference type="Proteomes" id="UP001501508">
    <property type="component" value="Unassembled WGS sequence"/>
</dbReference>
<proteinExistence type="inferred from homology"/>
<dbReference type="RefSeq" id="WP_345033122.1">
    <property type="nucleotide sequence ID" value="NZ_BAABEY010000036.1"/>
</dbReference>
<dbReference type="SUPFAM" id="SSF51735">
    <property type="entry name" value="NAD(P)-binding Rossmann-fold domains"/>
    <property type="match status" value="1"/>
</dbReference>
<dbReference type="PRINTS" id="PR00081">
    <property type="entry name" value="GDHRDH"/>
</dbReference>
<evidence type="ECO:0000256" key="2">
    <source>
        <dbReference type="RuleBase" id="RU000363"/>
    </source>
</evidence>
<comment type="caution">
    <text evidence="3">The sequence shown here is derived from an EMBL/GenBank/DDBJ whole genome shotgun (WGS) entry which is preliminary data.</text>
</comment>
<dbReference type="Pfam" id="PF00106">
    <property type="entry name" value="adh_short"/>
    <property type="match status" value="1"/>
</dbReference>
<name>A0ABP8MFI4_9BACT</name>
<dbReference type="PROSITE" id="PS00061">
    <property type="entry name" value="ADH_SHORT"/>
    <property type="match status" value="1"/>
</dbReference>
<dbReference type="EMBL" id="BAABEY010000036">
    <property type="protein sequence ID" value="GAA4447899.1"/>
    <property type="molecule type" value="Genomic_DNA"/>
</dbReference>
<organism evidence="3 4">
    <name type="scientific">Ravibacter arvi</name>
    <dbReference type="NCBI Taxonomy" id="2051041"/>
    <lineage>
        <taxon>Bacteria</taxon>
        <taxon>Pseudomonadati</taxon>
        <taxon>Bacteroidota</taxon>
        <taxon>Cytophagia</taxon>
        <taxon>Cytophagales</taxon>
        <taxon>Spirosomataceae</taxon>
        <taxon>Ravibacter</taxon>
    </lineage>
</organism>
<dbReference type="Gene3D" id="3.40.50.720">
    <property type="entry name" value="NAD(P)-binding Rossmann-like Domain"/>
    <property type="match status" value="1"/>
</dbReference>
<dbReference type="PANTHER" id="PTHR42879:SF2">
    <property type="entry name" value="3-OXOACYL-[ACYL-CARRIER-PROTEIN] REDUCTASE FABG"/>
    <property type="match status" value="1"/>
</dbReference>